<feature type="region of interest" description="Disordered" evidence="1">
    <location>
        <begin position="155"/>
        <end position="180"/>
    </location>
</feature>
<protein>
    <recommendedName>
        <fullName evidence="4">SGNH hydrolase-type esterase domain-containing protein</fullName>
    </recommendedName>
</protein>
<keyword evidence="3" id="KW-1185">Reference proteome</keyword>
<gene>
    <name evidence="2" type="ORF">E3T47_14640</name>
</gene>
<dbReference type="OrthoDB" id="9151676at2"/>
<dbReference type="SUPFAM" id="SSF52266">
    <property type="entry name" value="SGNH hydrolase"/>
    <property type="match status" value="1"/>
</dbReference>
<proteinExistence type="predicted"/>
<dbReference type="AlphaFoldDB" id="A0A4R9AJU2"/>
<dbReference type="Proteomes" id="UP000298154">
    <property type="component" value="Unassembled WGS sequence"/>
</dbReference>
<sequence>MTLATDPFGFLKDLPNLIEGQDLGRFHAIVVFVGVNDAVNLTSEKSWERNMGRLLRSLEQETLDSTFVYVMDIQPIRTVPVFDSLLGSVANAHARRLTVRTERVCRAVPQSVYLPLTENAFLVFGRYRNSTDYRLWGEFLAGKIAERLILARRHPGTSGAKPASSKDEHHASVAFTATTT</sequence>
<evidence type="ECO:0000256" key="1">
    <source>
        <dbReference type="SAM" id="MobiDB-lite"/>
    </source>
</evidence>
<evidence type="ECO:0008006" key="4">
    <source>
        <dbReference type="Google" id="ProtNLM"/>
    </source>
</evidence>
<reference evidence="2 3" key="1">
    <citation type="submission" date="2019-03" db="EMBL/GenBank/DDBJ databases">
        <title>Genomics of glacier-inhabiting Cryobacterium strains.</title>
        <authorList>
            <person name="Liu Q."/>
            <person name="Xin Y.-H."/>
        </authorList>
    </citation>
    <scope>NUCLEOTIDE SEQUENCE [LARGE SCALE GENOMIC DNA]</scope>
    <source>
        <strain evidence="2 3">Sr36</strain>
    </source>
</reference>
<dbReference type="RefSeq" id="WP_134556783.1">
    <property type="nucleotide sequence ID" value="NZ_SOHK01000023.1"/>
</dbReference>
<organism evidence="2 3">
    <name type="scientific">Cryobacterium ruanii</name>
    <dbReference type="NCBI Taxonomy" id="1259197"/>
    <lineage>
        <taxon>Bacteria</taxon>
        <taxon>Bacillati</taxon>
        <taxon>Actinomycetota</taxon>
        <taxon>Actinomycetes</taxon>
        <taxon>Micrococcales</taxon>
        <taxon>Microbacteriaceae</taxon>
        <taxon>Cryobacterium</taxon>
    </lineage>
</organism>
<comment type="caution">
    <text evidence="2">The sequence shown here is derived from an EMBL/GenBank/DDBJ whole genome shotgun (WGS) entry which is preliminary data.</text>
</comment>
<evidence type="ECO:0000313" key="3">
    <source>
        <dbReference type="Proteomes" id="UP000298154"/>
    </source>
</evidence>
<evidence type="ECO:0000313" key="2">
    <source>
        <dbReference type="EMBL" id="TFD63467.1"/>
    </source>
</evidence>
<name>A0A4R9AJU2_9MICO</name>
<accession>A0A4R9AJU2</accession>
<dbReference type="EMBL" id="SOHK01000023">
    <property type="protein sequence ID" value="TFD63467.1"/>
    <property type="molecule type" value="Genomic_DNA"/>
</dbReference>